<dbReference type="RefSeq" id="WP_070198167.1">
    <property type="nucleotide sequence ID" value="NZ_LJGU01000141.1"/>
</dbReference>
<feature type="compositionally biased region" description="Low complexity" evidence="1">
    <location>
        <begin position="415"/>
        <end position="427"/>
    </location>
</feature>
<evidence type="ECO:0008006" key="4">
    <source>
        <dbReference type="Google" id="ProtNLM"/>
    </source>
</evidence>
<protein>
    <recommendedName>
        <fullName evidence="4">PPE family domain-containing protein</fullName>
    </recommendedName>
</protein>
<proteinExistence type="predicted"/>
<dbReference type="Proteomes" id="UP000176101">
    <property type="component" value="Unassembled WGS sequence"/>
</dbReference>
<comment type="caution">
    <text evidence="2">The sequence shown here is derived from an EMBL/GenBank/DDBJ whole genome shotgun (WGS) entry which is preliminary data.</text>
</comment>
<feature type="compositionally biased region" description="Low complexity" evidence="1">
    <location>
        <begin position="173"/>
        <end position="186"/>
    </location>
</feature>
<evidence type="ECO:0000313" key="3">
    <source>
        <dbReference type="Proteomes" id="UP000176101"/>
    </source>
</evidence>
<keyword evidence="3" id="KW-1185">Reference proteome</keyword>
<accession>A0A1E7JXI1</accession>
<feature type="compositionally biased region" description="Basic and acidic residues" evidence="1">
    <location>
        <begin position="441"/>
        <end position="474"/>
    </location>
</feature>
<feature type="region of interest" description="Disordered" evidence="1">
    <location>
        <begin position="173"/>
        <end position="198"/>
    </location>
</feature>
<feature type="compositionally biased region" description="Gly residues" evidence="1">
    <location>
        <begin position="371"/>
        <end position="388"/>
    </location>
</feature>
<evidence type="ECO:0000313" key="2">
    <source>
        <dbReference type="EMBL" id="OEU96383.1"/>
    </source>
</evidence>
<feature type="region of interest" description="Disordered" evidence="1">
    <location>
        <begin position="354"/>
        <end position="484"/>
    </location>
</feature>
<dbReference type="EMBL" id="LJGU01000141">
    <property type="protein sequence ID" value="OEU96383.1"/>
    <property type="molecule type" value="Genomic_DNA"/>
</dbReference>
<gene>
    <name evidence="2" type="ORF">AN216_20490</name>
</gene>
<name>A0A1E7JXI1_9ACTN</name>
<organism evidence="2 3">
    <name type="scientific">Streptomyces oceani</name>
    <dbReference type="NCBI Taxonomy" id="1075402"/>
    <lineage>
        <taxon>Bacteria</taxon>
        <taxon>Bacillati</taxon>
        <taxon>Actinomycetota</taxon>
        <taxon>Actinomycetes</taxon>
        <taxon>Kitasatosporales</taxon>
        <taxon>Streptomycetaceae</taxon>
        <taxon>Streptomyces</taxon>
    </lineage>
</organism>
<dbReference type="AlphaFoldDB" id="A0A1E7JXI1"/>
<sequence length="484" mass="47362">MSGDFHKSVDAILSANGYAMKAAAGAWAALAGSATRSGDELRGVAESTAAEPGVGLPELADRLDQVGGWGTGAASLAMTISSQLRKAGDASSKAAERAHSLLAEYEAEEAASAEKGDDAASGGSVAPVQADKAIAMHGGRKAQLAKEAAGELAGLDAVFGTVLGGTAPSAPEVGAASGAGSPGAAATHRAGGAEGPVAGGSGPTVLAANGATVGGGSYPYSSVVGPSGGDFAGWVESPNTGYLVDPATGREFDPATGRWIDPLTGKPFGAVTEYATQLAGLGGGPGALAGPSGVSLAALGGTAASGSAHLGGMYGGAVPPSIANGGASQARLGQQAFQNMSHKADVANRFATREAAQGGRPYMPPPAAGAGAAGAGAGTRRSGTGGGSRYLREQPSTWRARAADASARHRLAESPAPARPAAGTARPVPGPAPAAGGGRTGGERRRNNRDRDRDRNQEGRGQPDDRDPGTETRRRGPGRGVLGE</sequence>
<dbReference type="STRING" id="1075402.AN216_20490"/>
<evidence type="ECO:0000256" key="1">
    <source>
        <dbReference type="SAM" id="MobiDB-lite"/>
    </source>
</evidence>
<reference evidence="2 3" key="1">
    <citation type="journal article" date="2016" name="Front. Microbiol.">
        <title>Comparative Genomics Analysis of Streptomyces Species Reveals Their Adaptation to the Marine Environment and Their Diversity at the Genomic Level.</title>
        <authorList>
            <person name="Tian X."/>
            <person name="Zhang Z."/>
            <person name="Yang T."/>
            <person name="Chen M."/>
            <person name="Li J."/>
            <person name="Chen F."/>
            <person name="Yang J."/>
            <person name="Li W."/>
            <person name="Zhang B."/>
            <person name="Zhang Z."/>
            <person name="Wu J."/>
            <person name="Zhang C."/>
            <person name="Long L."/>
            <person name="Xiao J."/>
        </authorList>
    </citation>
    <scope>NUCLEOTIDE SEQUENCE [LARGE SCALE GENOMIC DNA]</scope>
    <source>
        <strain evidence="2 3">SCSIO 02100</strain>
    </source>
</reference>
<dbReference type="OrthoDB" id="3660401at2"/>